<keyword evidence="2" id="KW-1185">Reference proteome</keyword>
<reference evidence="1 2" key="1">
    <citation type="submission" date="2021-07" db="EMBL/GenBank/DDBJ databases">
        <authorList>
            <person name="Palmer J.M."/>
        </authorList>
    </citation>
    <scope>NUCLEOTIDE SEQUENCE [LARGE SCALE GENOMIC DNA]</scope>
    <source>
        <strain evidence="1 2">AT_MEX2019</strain>
        <tissue evidence="1">Muscle</tissue>
    </source>
</reference>
<organism evidence="1 2">
    <name type="scientific">Ataeniobius toweri</name>
    <dbReference type="NCBI Taxonomy" id="208326"/>
    <lineage>
        <taxon>Eukaryota</taxon>
        <taxon>Metazoa</taxon>
        <taxon>Chordata</taxon>
        <taxon>Craniata</taxon>
        <taxon>Vertebrata</taxon>
        <taxon>Euteleostomi</taxon>
        <taxon>Actinopterygii</taxon>
        <taxon>Neopterygii</taxon>
        <taxon>Teleostei</taxon>
        <taxon>Neoteleostei</taxon>
        <taxon>Acanthomorphata</taxon>
        <taxon>Ovalentaria</taxon>
        <taxon>Atherinomorphae</taxon>
        <taxon>Cyprinodontiformes</taxon>
        <taxon>Goodeidae</taxon>
        <taxon>Ataeniobius</taxon>
    </lineage>
</organism>
<evidence type="ECO:0000313" key="1">
    <source>
        <dbReference type="EMBL" id="MED6260728.1"/>
    </source>
</evidence>
<protein>
    <submittedName>
        <fullName evidence="1">Uncharacterized protein</fullName>
    </submittedName>
</protein>
<name>A0ABU7CGC4_9TELE</name>
<proteinExistence type="predicted"/>
<dbReference type="EMBL" id="JAHUTI010089179">
    <property type="protein sequence ID" value="MED6260728.1"/>
    <property type="molecule type" value="Genomic_DNA"/>
</dbReference>
<evidence type="ECO:0000313" key="2">
    <source>
        <dbReference type="Proteomes" id="UP001345963"/>
    </source>
</evidence>
<accession>A0ABU7CGC4</accession>
<dbReference type="Proteomes" id="UP001345963">
    <property type="component" value="Unassembled WGS sequence"/>
</dbReference>
<gene>
    <name evidence="1" type="ORF">ATANTOWER_027383</name>
</gene>
<comment type="caution">
    <text evidence="1">The sequence shown here is derived from an EMBL/GenBank/DDBJ whole genome shotgun (WGS) entry which is preliminary data.</text>
</comment>
<sequence length="99" mass="10998">MVVLDNTAHLQRSGGVIVDKSGLFWQQELDKQTIRQVVIMLCLMSVSPYLLPSFLTSITPKVIHKQLNSRRIWISLGFFKTASSAQDPHGGLVSMSADI</sequence>